<accession>A0ABT1YLA4</accession>
<gene>
    <name evidence="3" type="ORF">NV381_22520</name>
</gene>
<dbReference type="PANTHER" id="PTHR36834">
    <property type="entry name" value="MEMBRANE PROTEIN-RELATED"/>
    <property type="match status" value="1"/>
</dbReference>
<name>A0ABT1YLA4_9BACL</name>
<dbReference type="EMBL" id="JANQBD010000017">
    <property type="protein sequence ID" value="MCR8633966.1"/>
    <property type="molecule type" value="Genomic_DNA"/>
</dbReference>
<evidence type="ECO:0000256" key="1">
    <source>
        <dbReference type="SAM" id="Phobius"/>
    </source>
</evidence>
<feature type="transmembrane region" description="Helical" evidence="1">
    <location>
        <begin position="133"/>
        <end position="152"/>
    </location>
</feature>
<keyword evidence="1" id="KW-0472">Membrane</keyword>
<dbReference type="PANTHER" id="PTHR36834:SF1">
    <property type="entry name" value="INTEGRAL MEMBRANE PROTEIN"/>
    <property type="match status" value="1"/>
</dbReference>
<feature type="transmembrane region" description="Helical" evidence="1">
    <location>
        <begin position="164"/>
        <end position="186"/>
    </location>
</feature>
<feature type="domain" description="VanZ-like" evidence="2">
    <location>
        <begin position="56"/>
        <end position="180"/>
    </location>
</feature>
<dbReference type="InterPro" id="IPR053150">
    <property type="entry name" value="Teicoplanin_resist-assoc"/>
</dbReference>
<dbReference type="RefSeq" id="WP_258215535.1">
    <property type="nucleotide sequence ID" value="NZ_JANQBD010000017.1"/>
</dbReference>
<feature type="transmembrane region" description="Helical" evidence="1">
    <location>
        <begin position="101"/>
        <end position="126"/>
    </location>
</feature>
<proteinExistence type="predicted"/>
<keyword evidence="1" id="KW-0812">Transmembrane</keyword>
<protein>
    <submittedName>
        <fullName evidence="3">VanZ family protein</fullName>
    </submittedName>
</protein>
<dbReference type="Pfam" id="PF04892">
    <property type="entry name" value="VanZ"/>
    <property type="match status" value="1"/>
</dbReference>
<keyword evidence="4" id="KW-1185">Reference proteome</keyword>
<reference evidence="3 4" key="1">
    <citation type="submission" date="2022-08" db="EMBL/GenBank/DDBJ databases">
        <title>Paenibacillus endoradicis sp. nov., Paenibacillus radicibacter sp. nov and Paenibacillus pararadicis sp. nov., three cold-adapted plant growth-promoting bacteria isolated from root of Larix gmelinii in Great Khingan.</title>
        <authorList>
            <person name="Xue H."/>
        </authorList>
    </citation>
    <scope>NUCLEOTIDE SEQUENCE [LARGE SCALE GENOMIC DNA]</scope>
    <source>
        <strain evidence="3 4">N5-1-1-5</strain>
    </source>
</reference>
<organism evidence="3 4">
    <name type="scientific">Paenibacillus radicis</name>
    <name type="common">ex Xue et al. 2023</name>
    <dbReference type="NCBI Taxonomy" id="2972489"/>
    <lineage>
        <taxon>Bacteria</taxon>
        <taxon>Bacillati</taxon>
        <taxon>Bacillota</taxon>
        <taxon>Bacilli</taxon>
        <taxon>Bacillales</taxon>
        <taxon>Paenibacillaceae</taxon>
        <taxon>Paenibacillus</taxon>
    </lineage>
</organism>
<sequence length="191" mass="21852">MIIILTMPFTVCLLKSGSRATGQFYLEAPKFDMEGPVGLDRARFHQRLRTAAWLLFIGYSTFMIYLLFFGFSRSNRSVRMYNIIPFKTIANYIQEYHHYNFGIWVINLFGNVGAFIPFGILIPWLFPRHMKPLHLASLFVLVLTAVESLQFIGKVGSFDVDDILLNLIGVMIGRGCFSLMVWLGLVKGARK</sequence>
<evidence type="ECO:0000259" key="2">
    <source>
        <dbReference type="Pfam" id="PF04892"/>
    </source>
</evidence>
<keyword evidence="1" id="KW-1133">Transmembrane helix</keyword>
<dbReference type="Proteomes" id="UP001300012">
    <property type="component" value="Unassembled WGS sequence"/>
</dbReference>
<evidence type="ECO:0000313" key="3">
    <source>
        <dbReference type="EMBL" id="MCR8633966.1"/>
    </source>
</evidence>
<evidence type="ECO:0000313" key="4">
    <source>
        <dbReference type="Proteomes" id="UP001300012"/>
    </source>
</evidence>
<dbReference type="InterPro" id="IPR006976">
    <property type="entry name" value="VanZ-like"/>
</dbReference>
<comment type="caution">
    <text evidence="3">The sequence shown here is derived from an EMBL/GenBank/DDBJ whole genome shotgun (WGS) entry which is preliminary data.</text>
</comment>
<feature type="transmembrane region" description="Helical" evidence="1">
    <location>
        <begin position="51"/>
        <end position="71"/>
    </location>
</feature>